<dbReference type="GO" id="GO:0016787">
    <property type="term" value="F:hydrolase activity"/>
    <property type="evidence" value="ECO:0007669"/>
    <property type="project" value="UniProtKB-KW"/>
</dbReference>
<keyword evidence="6" id="KW-0695">RNA-directed DNA polymerase</keyword>
<evidence type="ECO:0000313" key="9">
    <source>
        <dbReference type="EMBL" id="SDA01561.1"/>
    </source>
</evidence>
<keyword evidence="4" id="KW-0255">Endonuclease</keyword>
<accession>A0A2X0L4K1</accession>
<keyword evidence="2" id="KW-0548">Nucleotidyltransferase</keyword>
<keyword evidence="1" id="KW-0808">Transferase</keyword>
<dbReference type="GO" id="GO:0004519">
    <property type="term" value="F:endonuclease activity"/>
    <property type="evidence" value="ECO:0007669"/>
    <property type="project" value="UniProtKB-KW"/>
</dbReference>
<evidence type="ECO:0000256" key="1">
    <source>
        <dbReference type="ARBA" id="ARBA00022679"/>
    </source>
</evidence>
<feature type="domain" description="Reverse transcriptase RNase H-like" evidence="8">
    <location>
        <begin position="4"/>
        <end position="60"/>
    </location>
</feature>
<evidence type="ECO:0000256" key="3">
    <source>
        <dbReference type="ARBA" id="ARBA00022722"/>
    </source>
</evidence>
<dbReference type="InterPro" id="IPR043502">
    <property type="entry name" value="DNA/RNA_pol_sf"/>
</dbReference>
<gene>
    <name evidence="9" type="ORF">BZ3500_MVSOF-1268-A1-R1_CHR10-2G02791</name>
</gene>
<feature type="region of interest" description="Disordered" evidence="7">
    <location>
        <begin position="108"/>
        <end position="131"/>
    </location>
</feature>
<evidence type="ECO:0000313" key="10">
    <source>
        <dbReference type="Proteomes" id="UP000249723"/>
    </source>
</evidence>
<sequence>MLATNKPFLAVVSACRAFEQHLIGYPFVIVTDHQALRTIKTQKLRQTPRHIRMCLELSRFDFEFEFIAGKNNTLADSLSRLWEVKQGSHEDQVKENELEDMFFDGERHEFTTPGESLPEERPCTSPSPDRLPPVDFALGPQHDDCEAGSPGYYALKEESQDEDVNGQELGNLFLKEECHEFITPGESLLEERPYTSPSHDRLPPVDCAFGPWGHGYDAGSPGSPHLAENIMDAVDWSIGRLSPPIAVNRVHAIAAAPANDPPIPVDADADELDLLGVATDDVNDTPVVHRPPDPLPQPFLDTVIRAYACEESTLRSAQDLGARSEPGADLGARSEPGAPAQDLGARSEPGT</sequence>
<dbReference type="PANTHER" id="PTHR37984:SF5">
    <property type="entry name" value="PROTEIN NYNRIN-LIKE"/>
    <property type="match status" value="1"/>
</dbReference>
<dbReference type="GO" id="GO:0003964">
    <property type="term" value="F:RNA-directed DNA polymerase activity"/>
    <property type="evidence" value="ECO:0007669"/>
    <property type="project" value="UniProtKB-KW"/>
</dbReference>
<dbReference type="PANTHER" id="PTHR37984">
    <property type="entry name" value="PROTEIN CBG26694"/>
    <property type="match status" value="1"/>
</dbReference>
<dbReference type="EMBL" id="FMWP01000117">
    <property type="protein sequence ID" value="SDA01561.1"/>
    <property type="molecule type" value="Genomic_DNA"/>
</dbReference>
<dbReference type="CDD" id="cd09274">
    <property type="entry name" value="RNase_HI_RT_Ty3"/>
    <property type="match status" value="1"/>
</dbReference>
<name>A0A2X0L4K1_9BASI</name>
<evidence type="ECO:0000256" key="5">
    <source>
        <dbReference type="ARBA" id="ARBA00022801"/>
    </source>
</evidence>
<dbReference type="AlphaFoldDB" id="A0A2X0L4K1"/>
<keyword evidence="3" id="KW-0540">Nuclease</keyword>
<keyword evidence="10" id="KW-1185">Reference proteome</keyword>
<dbReference type="InterPro" id="IPR041373">
    <property type="entry name" value="RT_RNaseH"/>
</dbReference>
<dbReference type="Proteomes" id="UP000249723">
    <property type="component" value="Unassembled WGS sequence"/>
</dbReference>
<dbReference type="InterPro" id="IPR050951">
    <property type="entry name" value="Retrovirus_Pol_polyprotein"/>
</dbReference>
<keyword evidence="5" id="KW-0378">Hydrolase</keyword>
<evidence type="ECO:0000259" key="8">
    <source>
        <dbReference type="Pfam" id="PF17917"/>
    </source>
</evidence>
<protein>
    <submittedName>
        <fullName evidence="9">BZ3500_MvSof-1268-A1-R1_Chr10-2g02791 protein</fullName>
    </submittedName>
</protein>
<evidence type="ECO:0000256" key="6">
    <source>
        <dbReference type="ARBA" id="ARBA00022918"/>
    </source>
</evidence>
<evidence type="ECO:0000256" key="7">
    <source>
        <dbReference type="SAM" id="MobiDB-lite"/>
    </source>
</evidence>
<feature type="region of interest" description="Disordered" evidence="7">
    <location>
        <begin position="315"/>
        <end position="351"/>
    </location>
</feature>
<reference evidence="10" key="1">
    <citation type="submission" date="2016-10" db="EMBL/GenBank/DDBJ databases">
        <authorList>
            <person name="Jeantristanb JTB J.-T."/>
            <person name="Ricardo R."/>
        </authorList>
    </citation>
    <scope>NUCLEOTIDE SEQUENCE [LARGE SCALE GENOMIC DNA]</scope>
</reference>
<organism evidence="9 10">
    <name type="scientific">Microbotryum saponariae</name>
    <dbReference type="NCBI Taxonomy" id="289078"/>
    <lineage>
        <taxon>Eukaryota</taxon>
        <taxon>Fungi</taxon>
        <taxon>Dikarya</taxon>
        <taxon>Basidiomycota</taxon>
        <taxon>Pucciniomycotina</taxon>
        <taxon>Microbotryomycetes</taxon>
        <taxon>Microbotryales</taxon>
        <taxon>Microbotryaceae</taxon>
        <taxon>Microbotryum</taxon>
    </lineage>
</organism>
<dbReference type="SUPFAM" id="SSF56672">
    <property type="entry name" value="DNA/RNA polymerases"/>
    <property type="match status" value="1"/>
</dbReference>
<evidence type="ECO:0000256" key="2">
    <source>
        <dbReference type="ARBA" id="ARBA00022695"/>
    </source>
</evidence>
<proteinExistence type="predicted"/>
<evidence type="ECO:0000256" key="4">
    <source>
        <dbReference type="ARBA" id="ARBA00022759"/>
    </source>
</evidence>
<dbReference type="Pfam" id="PF17917">
    <property type="entry name" value="RT_RNaseH"/>
    <property type="match status" value="1"/>
</dbReference>